<name>A0AAD4Q8J4_9AGAM</name>
<proteinExistence type="predicted"/>
<comment type="caution">
    <text evidence="2">The sequence shown here is derived from an EMBL/GenBank/DDBJ whole genome shotgun (WGS) entry which is preliminary data.</text>
</comment>
<feature type="compositionally biased region" description="Low complexity" evidence="1">
    <location>
        <begin position="124"/>
        <end position="134"/>
    </location>
</feature>
<feature type="region of interest" description="Disordered" evidence="1">
    <location>
        <begin position="98"/>
        <end position="149"/>
    </location>
</feature>
<evidence type="ECO:0000256" key="1">
    <source>
        <dbReference type="SAM" id="MobiDB-lite"/>
    </source>
</evidence>
<dbReference type="EMBL" id="JAKELL010000051">
    <property type="protein sequence ID" value="KAH8986881.1"/>
    <property type="molecule type" value="Genomic_DNA"/>
</dbReference>
<dbReference type="Proteomes" id="UP001201163">
    <property type="component" value="Unassembled WGS sequence"/>
</dbReference>
<protein>
    <submittedName>
        <fullName evidence="2">Uncharacterized protein</fullName>
    </submittedName>
</protein>
<feature type="region of interest" description="Disordered" evidence="1">
    <location>
        <begin position="1"/>
        <end position="28"/>
    </location>
</feature>
<evidence type="ECO:0000313" key="3">
    <source>
        <dbReference type="Proteomes" id="UP001201163"/>
    </source>
</evidence>
<feature type="compositionally biased region" description="Pro residues" evidence="1">
    <location>
        <begin position="1"/>
        <end position="11"/>
    </location>
</feature>
<reference evidence="2" key="1">
    <citation type="submission" date="2022-01" db="EMBL/GenBank/DDBJ databases">
        <title>Comparative genomics reveals a dynamic genome evolution in the ectomycorrhizal milk-cap (Lactarius) mushrooms.</title>
        <authorList>
            <consortium name="DOE Joint Genome Institute"/>
            <person name="Lebreton A."/>
            <person name="Tang N."/>
            <person name="Kuo A."/>
            <person name="LaButti K."/>
            <person name="Drula E."/>
            <person name="Barry K."/>
            <person name="Clum A."/>
            <person name="Lipzen A."/>
            <person name="Mousain D."/>
            <person name="Ng V."/>
            <person name="Wang R."/>
            <person name="Wang X."/>
            <person name="Dai Y."/>
            <person name="Henrissat B."/>
            <person name="Grigoriev I.V."/>
            <person name="Guerin-Laguette A."/>
            <person name="Yu F."/>
            <person name="Martin F.M."/>
        </authorList>
    </citation>
    <scope>NUCLEOTIDE SEQUENCE</scope>
    <source>
        <strain evidence="2">QP</strain>
    </source>
</reference>
<evidence type="ECO:0000313" key="2">
    <source>
        <dbReference type="EMBL" id="KAH8986881.1"/>
    </source>
</evidence>
<dbReference type="AlphaFoldDB" id="A0AAD4Q8J4"/>
<gene>
    <name evidence="2" type="ORF">EDB92DRAFT_1878051</name>
</gene>
<sequence length="189" mass="20918">MVFPDPYPTPPETYAFSPSPDAPKEDDSIAQWDQLAGYAQPEPVEGINFDFEGLDVLLAWELGDTLPEPTPASQLGGGLVSIFIPTMEELTNICHRISTGAPNYTHPPPTRQQPHSSFHHRLPPSRTSISPTSSSRDKPPLGSSGTASTLLSRRSHCYASFPDPDEHLREYVSILRTTSIRRRPSMCHR</sequence>
<accession>A0AAD4Q8J4</accession>
<keyword evidence="3" id="KW-1185">Reference proteome</keyword>
<organism evidence="2 3">
    <name type="scientific">Lactarius akahatsu</name>
    <dbReference type="NCBI Taxonomy" id="416441"/>
    <lineage>
        <taxon>Eukaryota</taxon>
        <taxon>Fungi</taxon>
        <taxon>Dikarya</taxon>
        <taxon>Basidiomycota</taxon>
        <taxon>Agaricomycotina</taxon>
        <taxon>Agaricomycetes</taxon>
        <taxon>Russulales</taxon>
        <taxon>Russulaceae</taxon>
        <taxon>Lactarius</taxon>
    </lineage>
</organism>